<dbReference type="InterPro" id="IPR000432">
    <property type="entry name" value="DNA_mismatch_repair_MutS_C"/>
</dbReference>
<keyword evidence="3" id="KW-0067">ATP-binding</keyword>
<dbReference type="GO" id="GO:0005634">
    <property type="term" value="C:nucleus"/>
    <property type="evidence" value="ECO:0007669"/>
    <property type="project" value="TreeGrafter"/>
</dbReference>
<evidence type="ECO:0000259" key="8">
    <source>
        <dbReference type="SMART" id="SM00534"/>
    </source>
</evidence>
<dbReference type="CDD" id="cd03243">
    <property type="entry name" value="ABC_MutS_homologs"/>
    <property type="match status" value="1"/>
</dbReference>
<comment type="caution">
    <text evidence="9">The sequence shown here is derived from an EMBL/GenBank/DDBJ whole genome shotgun (WGS) entry which is preliminary data.</text>
</comment>
<dbReference type="InterPro" id="IPR007696">
    <property type="entry name" value="DNA_mismatch_repair_MutS_core"/>
</dbReference>
<dbReference type="GO" id="GO:0005524">
    <property type="term" value="F:ATP binding"/>
    <property type="evidence" value="ECO:0007669"/>
    <property type="project" value="UniProtKB-KW"/>
</dbReference>
<dbReference type="Gene3D" id="3.40.50.300">
    <property type="entry name" value="P-loop containing nucleotide triphosphate hydrolases"/>
    <property type="match status" value="1"/>
</dbReference>
<name>A0AAV7XW22_9NEOP</name>
<dbReference type="GO" id="GO:0006298">
    <property type="term" value="P:mismatch repair"/>
    <property type="evidence" value="ECO:0007669"/>
    <property type="project" value="InterPro"/>
</dbReference>
<dbReference type="GO" id="GO:0140664">
    <property type="term" value="F:ATP-dependent DNA damage sensor activity"/>
    <property type="evidence" value="ECO:0007669"/>
    <property type="project" value="InterPro"/>
</dbReference>
<dbReference type="AlphaFoldDB" id="A0AAV7XW22"/>
<feature type="domain" description="DNA mismatch repair proteins mutS family" evidence="8">
    <location>
        <begin position="558"/>
        <end position="750"/>
    </location>
</feature>
<feature type="compositionally biased region" description="Polar residues" evidence="6">
    <location>
        <begin position="906"/>
        <end position="915"/>
    </location>
</feature>
<dbReference type="Pfam" id="PF05188">
    <property type="entry name" value="MutS_II"/>
    <property type="match status" value="1"/>
</dbReference>
<dbReference type="InterPro" id="IPR045076">
    <property type="entry name" value="MutS"/>
</dbReference>
<keyword evidence="5" id="KW-0469">Meiosis</keyword>
<evidence type="ECO:0000256" key="6">
    <source>
        <dbReference type="SAM" id="MobiDB-lite"/>
    </source>
</evidence>
<dbReference type="FunFam" id="3.40.50.300:FF:000870">
    <property type="entry name" value="MutS protein homolog 4"/>
    <property type="match status" value="1"/>
</dbReference>
<dbReference type="InterPro" id="IPR036678">
    <property type="entry name" value="MutS_con_dom_sf"/>
</dbReference>
<evidence type="ECO:0000256" key="4">
    <source>
        <dbReference type="ARBA" id="ARBA00023125"/>
    </source>
</evidence>
<feature type="compositionally biased region" description="Polar residues" evidence="6">
    <location>
        <begin position="922"/>
        <end position="938"/>
    </location>
</feature>
<feature type="compositionally biased region" description="Low complexity" evidence="6">
    <location>
        <begin position="20"/>
        <end position="30"/>
    </location>
</feature>
<proteinExistence type="inferred from homology"/>
<keyword evidence="10" id="KW-1185">Reference proteome</keyword>
<reference evidence="9" key="1">
    <citation type="submission" date="2022-12" db="EMBL/GenBank/DDBJ databases">
        <title>Chromosome-level genome assembly of the bean flower thrips Megalurothrips usitatus.</title>
        <authorList>
            <person name="Ma L."/>
            <person name="Liu Q."/>
            <person name="Li H."/>
            <person name="Cai W."/>
        </authorList>
    </citation>
    <scope>NUCLEOTIDE SEQUENCE</scope>
    <source>
        <strain evidence="9">Cailab_2022a</strain>
    </source>
</reference>
<evidence type="ECO:0000256" key="1">
    <source>
        <dbReference type="ARBA" id="ARBA00006271"/>
    </source>
</evidence>
<evidence type="ECO:0000256" key="5">
    <source>
        <dbReference type="ARBA" id="ARBA00023254"/>
    </source>
</evidence>
<accession>A0AAV7XW22</accession>
<comment type="similarity">
    <text evidence="1">Belongs to the DNA mismatch repair MutS family.</text>
</comment>
<dbReference type="PANTHER" id="PTHR11361:SF21">
    <property type="entry name" value="MUTS PROTEIN HOMOLOG 4"/>
    <property type="match status" value="1"/>
</dbReference>
<keyword evidence="2" id="KW-0547">Nucleotide-binding</keyword>
<dbReference type="InterPro" id="IPR007860">
    <property type="entry name" value="DNA_mmatch_repair_MutS_con_dom"/>
</dbReference>
<feature type="compositionally biased region" description="Low complexity" evidence="6">
    <location>
        <begin position="1174"/>
        <end position="1185"/>
    </location>
</feature>
<dbReference type="InterPro" id="IPR027417">
    <property type="entry name" value="P-loop_NTPase"/>
</dbReference>
<dbReference type="FunFam" id="3.30.420.110:FF:000003">
    <property type="entry name" value="mutS protein homolog 4"/>
    <property type="match status" value="1"/>
</dbReference>
<evidence type="ECO:0000256" key="2">
    <source>
        <dbReference type="ARBA" id="ARBA00022741"/>
    </source>
</evidence>
<feature type="region of interest" description="Disordered" evidence="6">
    <location>
        <begin position="836"/>
        <end position="944"/>
    </location>
</feature>
<feature type="region of interest" description="Disordered" evidence="6">
    <location>
        <begin position="1172"/>
        <end position="1191"/>
    </location>
</feature>
<feature type="compositionally biased region" description="Low complexity" evidence="6">
    <location>
        <begin position="876"/>
        <end position="886"/>
    </location>
</feature>
<dbReference type="SUPFAM" id="SSF53150">
    <property type="entry name" value="DNA repair protein MutS, domain II"/>
    <property type="match status" value="1"/>
</dbReference>
<dbReference type="GO" id="GO:0030983">
    <property type="term" value="F:mismatched DNA binding"/>
    <property type="evidence" value="ECO:0007669"/>
    <property type="project" value="InterPro"/>
</dbReference>
<dbReference type="SUPFAM" id="SSF52540">
    <property type="entry name" value="P-loop containing nucleoside triphosphate hydrolases"/>
    <property type="match status" value="1"/>
</dbReference>
<dbReference type="Proteomes" id="UP001075354">
    <property type="component" value="Chromosome 2"/>
</dbReference>
<dbReference type="Pfam" id="PF05190">
    <property type="entry name" value="MutS_IV"/>
    <property type="match status" value="1"/>
</dbReference>
<gene>
    <name evidence="9" type="ORF">ONE63_005597</name>
</gene>
<dbReference type="Gene3D" id="3.30.420.110">
    <property type="entry name" value="MutS, connector domain"/>
    <property type="match status" value="1"/>
</dbReference>
<evidence type="ECO:0000256" key="3">
    <source>
        <dbReference type="ARBA" id="ARBA00022840"/>
    </source>
</evidence>
<dbReference type="Pfam" id="PF05192">
    <property type="entry name" value="MutS_III"/>
    <property type="match status" value="1"/>
</dbReference>
<sequence length="1208" mass="133574">MAPPKTPHNTITPKNSIVVSSTPRTTPSTSAGHDAGSQVILAVTEGRGHARGEVGIAVIDVKRPRLILCQLSDGQTYANALMKISVFRPVEILVPHTFVDTNQPNKLYNLLEEKFAFVSMTKVQRRLFRDSEGLEKVQSLCLPEYSSCQLILKDRFYALAAAAALLKYVEFVQNVIFAAHSLKVEYQGAHHGTIIDVKTATNLELILNQQSNNTTHSLVGIMDHCCTHGGSRLLRASLIHPPCSLPTITRRQDGVQELVENPDISKKIREILQQLPDVEQLLTLCMQTPSTVDSIQAMESRVNYVLMLKTTLETLPHLAKSMEEAKSILFIKSRECLQDSRGDLMKSRISQTLNEDVKAPKGGKTATFQRCFAVKSGINELMDVARKTYCELISDMHDHVLDVGAKYALPLKMNYSVTKGYHIQITSQKNNPINKSDLPSVFVQVQHTRNSITCTTDSLILANARIEHVTNDILTLSNTLLAVILNDIRKHIGYLYEMCESIAEVDLILSLAQISCSHNYVRPHFGEILCLKASRHPILESITTCDPIANDIEATKWQNLTVITGPNMSGKSIYIRQVLLLQIMAQVGSYVPADQATFRITDRIFSHLNFDDSIENNASTLSLEMKEMQLVLSNITATSLVALDELCRGTSVEEGTALAWAFCEELSQSTAFVFVTTHFRELNRLASLYPCIKNVHLETVENTFADKKSRLVYTHRLLPGANPVENYGLRLAENLDVPETILKMAKMFASQIQNTSKVTLTSAGGDKSYTLALGFHKLKTLVCQEDICVNDLILLQSELKEALKVVQQKEISRKKASLVPLDSNISQIHSSPLTPRKLCDYSSSDHDSPIVTPVSKRELPMSAETKSPLEYQCSESHSMLSSYRMESSSDAHSPKLSMRSGVIDNDSASSTSSVHGSEHFSDSGSENFSDSDTLSRPMSSSSHCSHDTWIVENPMGQSIVVDKTCETRKGQRKYSDISESEFGKNRGEVYPRPGASIVSDVCEDSCVLPNTTLGSFSITMDDTSDGECNLFPKEIQAKSLNASFEESNQQPPTDFFSNISSVPNLFKFLCKTPAEKNCFETLFTNVENMGNYNTPMVEVIKGTCENNTHKKRCIELEEACSPILVPKVPRSENQLKKTRSFSALENSEKKVLVPAAPILPVKPQIPIARDAVPTSASQASTANTTVKPSGNALDALMDSYCFSDSDSD</sequence>
<dbReference type="SUPFAM" id="SSF48334">
    <property type="entry name" value="DNA repair protein MutS, domain III"/>
    <property type="match status" value="1"/>
</dbReference>
<feature type="region of interest" description="Disordered" evidence="6">
    <location>
        <begin position="1"/>
        <end position="36"/>
    </location>
</feature>
<evidence type="ECO:0000259" key="7">
    <source>
        <dbReference type="SMART" id="SM00533"/>
    </source>
</evidence>
<dbReference type="PANTHER" id="PTHR11361">
    <property type="entry name" value="DNA MISMATCH REPAIR PROTEIN MUTS FAMILY MEMBER"/>
    <property type="match status" value="1"/>
</dbReference>
<dbReference type="InterPro" id="IPR007861">
    <property type="entry name" value="DNA_mismatch_repair_MutS_clamp"/>
</dbReference>
<dbReference type="SMART" id="SM00534">
    <property type="entry name" value="MUTSac"/>
    <property type="match status" value="1"/>
</dbReference>
<evidence type="ECO:0000313" key="9">
    <source>
        <dbReference type="EMBL" id="KAJ1530742.1"/>
    </source>
</evidence>
<dbReference type="SMART" id="SM00533">
    <property type="entry name" value="MUTSd"/>
    <property type="match status" value="1"/>
</dbReference>
<dbReference type="EMBL" id="JAPTSV010000002">
    <property type="protein sequence ID" value="KAJ1530742.1"/>
    <property type="molecule type" value="Genomic_DNA"/>
</dbReference>
<protein>
    <recommendedName>
        <fullName evidence="11">MutS protein homolog 4-like</fullName>
    </recommendedName>
</protein>
<evidence type="ECO:0008006" key="11">
    <source>
        <dbReference type="Google" id="ProtNLM"/>
    </source>
</evidence>
<dbReference type="Gene3D" id="1.10.1420.10">
    <property type="match status" value="2"/>
</dbReference>
<feature type="domain" description="DNA mismatch repair protein MutS core" evidence="7">
    <location>
        <begin position="213"/>
        <end position="542"/>
    </location>
</feature>
<evidence type="ECO:0000313" key="10">
    <source>
        <dbReference type="Proteomes" id="UP001075354"/>
    </source>
</evidence>
<dbReference type="InterPro" id="IPR036187">
    <property type="entry name" value="DNA_mismatch_repair_MutS_sf"/>
</dbReference>
<feature type="compositionally biased region" description="Basic and acidic residues" evidence="6">
    <location>
        <begin position="837"/>
        <end position="848"/>
    </location>
</feature>
<keyword evidence="4" id="KW-0238">DNA-binding</keyword>
<organism evidence="9 10">
    <name type="scientific">Megalurothrips usitatus</name>
    <name type="common">bean blossom thrips</name>
    <dbReference type="NCBI Taxonomy" id="439358"/>
    <lineage>
        <taxon>Eukaryota</taxon>
        <taxon>Metazoa</taxon>
        <taxon>Ecdysozoa</taxon>
        <taxon>Arthropoda</taxon>
        <taxon>Hexapoda</taxon>
        <taxon>Insecta</taxon>
        <taxon>Pterygota</taxon>
        <taxon>Neoptera</taxon>
        <taxon>Paraneoptera</taxon>
        <taxon>Thysanoptera</taxon>
        <taxon>Terebrantia</taxon>
        <taxon>Thripoidea</taxon>
        <taxon>Thripidae</taxon>
        <taxon>Megalurothrips</taxon>
    </lineage>
</organism>
<dbReference type="Pfam" id="PF00488">
    <property type="entry name" value="MutS_V"/>
    <property type="match status" value="1"/>
</dbReference>
<feature type="compositionally biased region" description="Polar residues" evidence="6">
    <location>
        <begin position="7"/>
        <end position="19"/>
    </location>
</feature>
<dbReference type="GO" id="GO:0007131">
    <property type="term" value="P:reciprocal meiotic recombination"/>
    <property type="evidence" value="ECO:0007669"/>
    <property type="project" value="TreeGrafter"/>
</dbReference>